<dbReference type="EMBL" id="OU015567">
    <property type="protein sequence ID" value="CAG5110533.1"/>
    <property type="molecule type" value="Genomic_DNA"/>
</dbReference>
<evidence type="ECO:0000313" key="4">
    <source>
        <dbReference type="Proteomes" id="UP001158576"/>
    </source>
</evidence>
<feature type="region of interest" description="Disordered" evidence="1">
    <location>
        <begin position="39"/>
        <end position="58"/>
    </location>
</feature>
<name>A0ABN7T5D7_OIKDI</name>
<accession>A0ABN7T5D7</accession>
<evidence type="ECO:0000313" key="3">
    <source>
        <dbReference type="EMBL" id="CAG5110533.1"/>
    </source>
</evidence>
<dbReference type="Proteomes" id="UP001158576">
    <property type="component" value="Chromosome 2"/>
</dbReference>
<dbReference type="InterPro" id="IPR001304">
    <property type="entry name" value="C-type_lectin-like"/>
</dbReference>
<evidence type="ECO:0000256" key="1">
    <source>
        <dbReference type="SAM" id="MobiDB-lite"/>
    </source>
</evidence>
<dbReference type="SUPFAM" id="SSF56436">
    <property type="entry name" value="C-type lectin-like"/>
    <property type="match status" value="1"/>
</dbReference>
<dbReference type="PANTHER" id="PTHR35170:SF2">
    <property type="entry name" value="PROTEIN DD3-3"/>
    <property type="match status" value="1"/>
</dbReference>
<sequence>MKLLSSLLSAALGDIYLHFPRGSNNRLNEHTENRANANRLYDSENNNQGGYNVGDKTDLEAEDMSGQSKAVYFQSGSSPSELTLEWTNQHGCGRKGANDANWVDCSYTIQYMCQPVGSSSIQNGFDTETSTYTPPPDMGMESEQAYLDRMVYDAERSADKGIHESWHYYDNCYKRERNRGLFVADQNRNRDRGATRTRQNPAGNQYGYECPEERDYYPYWHPSPWVDIAYLTSETGQCPEIAENSGNRAPKNLCVQYYEESDIRMPSMANHEEACLAVGGEWTSFYNYQEIINEIESEQECMDKAGDIGKVYGDDMLWAFPFFDNEMVAPEEKCLIFAPEIICQKAEYTRANHLGNTKAVESPSFTWTLPNFYSEETRDCALRVRYNITTNDYPDEFDSRNTESYYDILKLDNDPTVTMFDNLELQLAINTAQVSRVFQDRSHLFQIAPRPAEVDDDRKIVNVGVRGRRGNIVQAYPSVEYDFSPQNLEVTSEDLVHIQWEGSNTNPASDGEGREHTDRNNWVPMVVPGASIPFGEPNPGSPETFSFVENGETITLEANRFNNVQAKELKTLCESIDSTIPVPTSQEYNDALEAFNRKANGNSRGNFFLGISDEEEEGEWLDMHSGKPISYFNWRRNRPNNKDGAEHYAFMISNGQWEDVEEGRTVSGAICVRPFVPKEYQLPDMIEEWVWTSVDGVDKSETDNFYVQMASSGYYGCKDDGTCDRALNDEDLTKMNAKLNNAPAQFLGNIVRFKSGNHQAMCTRNNNFSNRAQKTDITVI</sequence>
<dbReference type="Gene3D" id="3.10.100.10">
    <property type="entry name" value="Mannose-Binding Protein A, subunit A"/>
    <property type="match status" value="1"/>
</dbReference>
<gene>
    <name evidence="3" type="ORF">OKIOD_LOCUS13689</name>
</gene>
<feature type="region of interest" description="Disordered" evidence="1">
    <location>
        <begin position="188"/>
        <end position="207"/>
    </location>
</feature>
<dbReference type="PROSITE" id="PS50041">
    <property type="entry name" value="C_TYPE_LECTIN_2"/>
    <property type="match status" value="1"/>
</dbReference>
<dbReference type="PANTHER" id="PTHR35170">
    <property type="entry name" value="PROTEIN DD3-3"/>
    <property type="match status" value="1"/>
</dbReference>
<keyword evidence="4" id="KW-1185">Reference proteome</keyword>
<dbReference type="Pfam" id="PF00059">
    <property type="entry name" value="Lectin_C"/>
    <property type="match status" value="1"/>
</dbReference>
<evidence type="ECO:0000259" key="2">
    <source>
        <dbReference type="PROSITE" id="PS50041"/>
    </source>
</evidence>
<reference evidence="3 4" key="1">
    <citation type="submission" date="2021-04" db="EMBL/GenBank/DDBJ databases">
        <authorList>
            <person name="Bliznina A."/>
        </authorList>
    </citation>
    <scope>NUCLEOTIDE SEQUENCE [LARGE SCALE GENOMIC DNA]</scope>
</reference>
<dbReference type="InterPro" id="IPR053320">
    <property type="entry name" value="Protein_DD3-3_O-glyco"/>
</dbReference>
<protein>
    <submittedName>
        <fullName evidence="3">Oidioi.mRNA.OKI2018_I69.chr2.g4924.t1.cds</fullName>
    </submittedName>
</protein>
<organism evidence="3 4">
    <name type="scientific">Oikopleura dioica</name>
    <name type="common">Tunicate</name>
    <dbReference type="NCBI Taxonomy" id="34765"/>
    <lineage>
        <taxon>Eukaryota</taxon>
        <taxon>Metazoa</taxon>
        <taxon>Chordata</taxon>
        <taxon>Tunicata</taxon>
        <taxon>Appendicularia</taxon>
        <taxon>Copelata</taxon>
        <taxon>Oikopleuridae</taxon>
        <taxon>Oikopleura</taxon>
    </lineage>
</organism>
<feature type="domain" description="C-type lectin" evidence="2">
    <location>
        <begin position="568"/>
        <end position="659"/>
    </location>
</feature>
<proteinExistence type="predicted"/>
<dbReference type="InterPro" id="IPR016186">
    <property type="entry name" value="C-type_lectin-like/link_sf"/>
</dbReference>
<dbReference type="InterPro" id="IPR016187">
    <property type="entry name" value="CTDL_fold"/>
</dbReference>